<dbReference type="InterPro" id="IPR002130">
    <property type="entry name" value="Cyclophilin-type_PPIase_dom"/>
</dbReference>
<evidence type="ECO:0000256" key="3">
    <source>
        <dbReference type="ARBA" id="ARBA00023235"/>
    </source>
</evidence>
<feature type="chain" id="PRO_5011745484" description="peptidylprolyl isomerase" evidence="4">
    <location>
        <begin position="19"/>
        <end position="192"/>
    </location>
</feature>
<dbReference type="OrthoDB" id="9807797at2"/>
<dbReference type="PANTHER" id="PTHR43246">
    <property type="entry name" value="PEPTIDYL-PROLYL CIS-TRANS ISOMERASE CYP38, CHLOROPLASTIC"/>
    <property type="match status" value="1"/>
</dbReference>
<organism evidence="6 7">
    <name type="scientific">Sphingomonas jatrophae</name>
    <dbReference type="NCBI Taxonomy" id="1166337"/>
    <lineage>
        <taxon>Bacteria</taxon>
        <taxon>Pseudomonadati</taxon>
        <taxon>Pseudomonadota</taxon>
        <taxon>Alphaproteobacteria</taxon>
        <taxon>Sphingomonadales</taxon>
        <taxon>Sphingomonadaceae</taxon>
        <taxon>Sphingomonas</taxon>
    </lineage>
</organism>
<keyword evidence="3 6" id="KW-0413">Isomerase</keyword>
<proteinExistence type="predicted"/>
<keyword evidence="4" id="KW-0732">Signal</keyword>
<evidence type="ECO:0000256" key="2">
    <source>
        <dbReference type="ARBA" id="ARBA00023110"/>
    </source>
</evidence>
<dbReference type="PROSITE" id="PS50072">
    <property type="entry name" value="CSA_PPIASE_2"/>
    <property type="match status" value="1"/>
</dbReference>
<sequence>MLRALLLLLALLAAPAQAAPGEVRVLLKTSLGPIVLALETKRAPVTAANFLKYVDAKRFDGRRFYRAARSRKNPQVGLVQAGLDHDIAKSFFPIKHEPTSKTGLRHVDGAISMARNDPGTAMGDFFICVGDNAYLDARPNYPGYAVFGRVVSGMPLVRRILALKTYPGGFSQTTKGQTIIAQPVILSARRLP</sequence>
<name>A0A1I6JZT8_9SPHN</name>
<feature type="signal peptide" evidence="4">
    <location>
        <begin position="1"/>
        <end position="18"/>
    </location>
</feature>
<evidence type="ECO:0000256" key="4">
    <source>
        <dbReference type="SAM" id="SignalP"/>
    </source>
</evidence>
<dbReference type="EC" id="5.2.1.8" evidence="1"/>
<feature type="domain" description="PPIase cyclophilin-type" evidence="5">
    <location>
        <begin position="29"/>
        <end position="185"/>
    </location>
</feature>
<keyword evidence="7" id="KW-1185">Reference proteome</keyword>
<dbReference type="RefSeq" id="WP_093311998.1">
    <property type="nucleotide sequence ID" value="NZ_FOZG01000001.1"/>
</dbReference>
<dbReference type="Proteomes" id="UP000198824">
    <property type="component" value="Unassembled WGS sequence"/>
</dbReference>
<dbReference type="EMBL" id="FOZG01000001">
    <property type="protein sequence ID" value="SFR84464.1"/>
    <property type="molecule type" value="Genomic_DNA"/>
</dbReference>
<evidence type="ECO:0000313" key="7">
    <source>
        <dbReference type="Proteomes" id="UP000198824"/>
    </source>
</evidence>
<accession>A0A1I6JZT8</accession>
<evidence type="ECO:0000256" key="1">
    <source>
        <dbReference type="ARBA" id="ARBA00013194"/>
    </source>
</evidence>
<reference evidence="6 7" key="1">
    <citation type="submission" date="2016-10" db="EMBL/GenBank/DDBJ databases">
        <authorList>
            <person name="de Groot N.N."/>
        </authorList>
    </citation>
    <scope>NUCLEOTIDE SEQUENCE [LARGE SCALE GENOMIC DNA]</scope>
    <source>
        <strain evidence="6 7">S5-249</strain>
    </source>
</reference>
<dbReference type="Pfam" id="PF00160">
    <property type="entry name" value="Pro_isomerase"/>
    <property type="match status" value="1"/>
</dbReference>
<dbReference type="InterPro" id="IPR029000">
    <property type="entry name" value="Cyclophilin-like_dom_sf"/>
</dbReference>
<keyword evidence="2" id="KW-0697">Rotamase</keyword>
<evidence type="ECO:0000313" key="6">
    <source>
        <dbReference type="EMBL" id="SFR84464.1"/>
    </source>
</evidence>
<protein>
    <recommendedName>
        <fullName evidence="1">peptidylprolyl isomerase</fullName>
        <ecNumber evidence="1">5.2.1.8</ecNumber>
    </recommendedName>
</protein>
<dbReference type="InterPro" id="IPR044665">
    <property type="entry name" value="E_coli_cyclophilin_A-like"/>
</dbReference>
<dbReference type="Gene3D" id="2.40.100.10">
    <property type="entry name" value="Cyclophilin-like"/>
    <property type="match status" value="1"/>
</dbReference>
<dbReference type="SUPFAM" id="SSF50891">
    <property type="entry name" value="Cyclophilin-like"/>
    <property type="match status" value="1"/>
</dbReference>
<gene>
    <name evidence="6" type="ORF">SAMN05192580_1139</name>
</gene>
<dbReference type="AlphaFoldDB" id="A0A1I6JZT8"/>
<dbReference type="STRING" id="1166337.SAMN05192580_1139"/>
<dbReference type="GO" id="GO:0003755">
    <property type="term" value="F:peptidyl-prolyl cis-trans isomerase activity"/>
    <property type="evidence" value="ECO:0007669"/>
    <property type="project" value="UniProtKB-KW"/>
</dbReference>
<evidence type="ECO:0000259" key="5">
    <source>
        <dbReference type="PROSITE" id="PS50072"/>
    </source>
</evidence>